<evidence type="ECO:0000259" key="3">
    <source>
        <dbReference type="PROSITE" id="PS50966"/>
    </source>
</evidence>
<dbReference type="KEGG" id="mvo:Mvol_1235"/>
<sequence>MGNFQEYTNKNNNDNNKNNFKKRIESNKTILNNLYNEKVIDRGYYYYLNRNIIYNVRYDNYLYGVVAGGQKYKVKVDLKNLTGQCTCGYKNNCKHAYALILSYFNDTYIDGEKLLNSLDKLPKEEILIHLKNIIVDNYLWVDYFDKKVKTDKSKVHNNVEYGNGIKNELELAKNMLKLLNLEKKNIFTFKSYLSNEFLNNATDEQIMEFIQYFLKSKYYYDIEDSYYEEILHKLISELFKRSNEDVIHKLLNLSKSNNDLWMVNDYIIDNEYYDLLD</sequence>
<dbReference type="Pfam" id="PF04434">
    <property type="entry name" value="SWIM"/>
    <property type="match status" value="1"/>
</dbReference>
<evidence type="ECO:0000256" key="1">
    <source>
        <dbReference type="PROSITE-ProRule" id="PRU00325"/>
    </source>
</evidence>
<keyword evidence="1" id="KW-0862">Zinc</keyword>
<dbReference type="STRING" id="456320.Mvol_1235"/>
<dbReference type="InParanoid" id="D7DUT2"/>
<proteinExistence type="predicted"/>
<protein>
    <submittedName>
        <fullName evidence="4">Zinc finger SWIM domain protein</fullName>
    </submittedName>
</protein>
<dbReference type="Proteomes" id="UP000007722">
    <property type="component" value="Chromosome"/>
</dbReference>
<dbReference type="PROSITE" id="PS50966">
    <property type="entry name" value="ZF_SWIM"/>
    <property type="match status" value="1"/>
</dbReference>
<reference evidence="4 5" key="1">
    <citation type="submission" date="2010-05" db="EMBL/GenBank/DDBJ databases">
        <title>Complete sequence of Methanococcus voltae A3.</title>
        <authorList>
            <consortium name="US DOE Joint Genome Institute"/>
            <person name="Lucas S."/>
            <person name="Copeland A."/>
            <person name="Lapidus A."/>
            <person name="Cheng J.-F."/>
            <person name="Bruce D."/>
            <person name="Goodwin L."/>
            <person name="Pitluck S."/>
            <person name="Lowry S."/>
            <person name="Clum A."/>
            <person name="Land M."/>
            <person name="Hauser L."/>
            <person name="Kyrpides N."/>
            <person name="Mikhailova N."/>
            <person name="Whitman W.B."/>
            <person name="Woyke T."/>
        </authorList>
    </citation>
    <scope>NUCLEOTIDE SEQUENCE [LARGE SCALE GENOMIC DNA]</scope>
    <source>
        <strain evidence="5">ATCC BAA-1334 / A3</strain>
    </source>
</reference>
<evidence type="ECO:0000256" key="2">
    <source>
        <dbReference type="SAM" id="MobiDB-lite"/>
    </source>
</evidence>
<feature type="compositionally biased region" description="Low complexity" evidence="2">
    <location>
        <begin position="9"/>
        <end position="18"/>
    </location>
</feature>
<evidence type="ECO:0000313" key="4">
    <source>
        <dbReference type="EMBL" id="ADI36892.1"/>
    </source>
</evidence>
<feature type="region of interest" description="Disordered" evidence="2">
    <location>
        <begin position="1"/>
        <end position="20"/>
    </location>
</feature>
<accession>D7DUT2</accession>
<dbReference type="AlphaFoldDB" id="D7DUT2"/>
<feature type="domain" description="SWIM-type" evidence="3">
    <location>
        <begin position="72"/>
        <end position="104"/>
    </location>
</feature>
<keyword evidence="1" id="KW-0863">Zinc-finger</keyword>
<dbReference type="eggNOG" id="arCOG03430">
    <property type="taxonomic scope" value="Archaea"/>
</dbReference>
<name>D7DUT2_METV3</name>
<keyword evidence="5" id="KW-1185">Reference proteome</keyword>
<dbReference type="HOGENOM" id="CLU_1207638_0_0_2"/>
<dbReference type="FunCoup" id="D7DUT2">
    <property type="interactions" value="6"/>
</dbReference>
<dbReference type="OrthoDB" id="41163at2157"/>
<evidence type="ECO:0000313" key="5">
    <source>
        <dbReference type="Proteomes" id="UP000007722"/>
    </source>
</evidence>
<organism evidence="4 5">
    <name type="scientific">Methanococcus voltae (strain ATCC BAA-1334 / A3)</name>
    <dbReference type="NCBI Taxonomy" id="456320"/>
    <lineage>
        <taxon>Archaea</taxon>
        <taxon>Methanobacteriati</taxon>
        <taxon>Methanobacteriota</taxon>
        <taxon>Methanomada group</taxon>
        <taxon>Methanococci</taxon>
        <taxon>Methanococcales</taxon>
        <taxon>Methanococcaceae</taxon>
        <taxon>Methanococcus</taxon>
    </lineage>
</organism>
<gene>
    <name evidence="4" type="ordered locus">Mvol_1235</name>
</gene>
<keyword evidence="1" id="KW-0479">Metal-binding</keyword>
<dbReference type="EMBL" id="CP002057">
    <property type="protein sequence ID" value="ADI36892.1"/>
    <property type="molecule type" value="Genomic_DNA"/>
</dbReference>
<dbReference type="InterPro" id="IPR007527">
    <property type="entry name" value="Znf_SWIM"/>
</dbReference>
<dbReference type="GO" id="GO:0008270">
    <property type="term" value="F:zinc ion binding"/>
    <property type="evidence" value="ECO:0007669"/>
    <property type="project" value="UniProtKB-KW"/>
</dbReference>